<evidence type="ECO:0000313" key="1">
    <source>
        <dbReference type="EMBL" id="KIL64498.1"/>
    </source>
</evidence>
<dbReference type="EMBL" id="KN818249">
    <property type="protein sequence ID" value="KIL64498.1"/>
    <property type="molecule type" value="Genomic_DNA"/>
</dbReference>
<accession>A0A0C2X705</accession>
<dbReference type="Gene3D" id="1.10.630.10">
    <property type="entry name" value="Cytochrome P450"/>
    <property type="match status" value="1"/>
</dbReference>
<sequence length="104" mass="11354">MPPGSQPLVGHSLTILGVKNSGTTLREWIKQFGPTLRVVGPFWSDHLIMMKPEHLEKVLGKDSAHEYPKVGPGVAFESVRKGNTIVYSPVLCGEHLRSCSDMGS</sequence>
<dbReference type="GO" id="GO:0020037">
    <property type="term" value="F:heme binding"/>
    <property type="evidence" value="ECO:0007669"/>
    <property type="project" value="InterPro"/>
</dbReference>
<reference evidence="1 2" key="1">
    <citation type="submission" date="2014-04" db="EMBL/GenBank/DDBJ databases">
        <title>Evolutionary Origins and Diversification of the Mycorrhizal Mutualists.</title>
        <authorList>
            <consortium name="DOE Joint Genome Institute"/>
            <consortium name="Mycorrhizal Genomics Consortium"/>
            <person name="Kohler A."/>
            <person name="Kuo A."/>
            <person name="Nagy L.G."/>
            <person name="Floudas D."/>
            <person name="Copeland A."/>
            <person name="Barry K.W."/>
            <person name="Cichocki N."/>
            <person name="Veneault-Fourrey C."/>
            <person name="LaButti K."/>
            <person name="Lindquist E.A."/>
            <person name="Lipzen A."/>
            <person name="Lundell T."/>
            <person name="Morin E."/>
            <person name="Murat C."/>
            <person name="Riley R."/>
            <person name="Ohm R."/>
            <person name="Sun H."/>
            <person name="Tunlid A."/>
            <person name="Henrissat B."/>
            <person name="Grigoriev I.V."/>
            <person name="Hibbett D.S."/>
            <person name="Martin F."/>
        </authorList>
    </citation>
    <scope>NUCLEOTIDE SEQUENCE [LARGE SCALE GENOMIC DNA]</scope>
    <source>
        <strain evidence="1 2">Koide BX008</strain>
    </source>
</reference>
<dbReference type="GO" id="GO:0004497">
    <property type="term" value="F:monooxygenase activity"/>
    <property type="evidence" value="ECO:0007669"/>
    <property type="project" value="InterPro"/>
</dbReference>
<proteinExistence type="predicted"/>
<dbReference type="HOGENOM" id="CLU_2249408_0_0_1"/>
<dbReference type="InterPro" id="IPR036396">
    <property type="entry name" value="Cyt_P450_sf"/>
</dbReference>
<evidence type="ECO:0000313" key="2">
    <source>
        <dbReference type="Proteomes" id="UP000054549"/>
    </source>
</evidence>
<protein>
    <submittedName>
        <fullName evidence="1">Uncharacterized protein</fullName>
    </submittedName>
</protein>
<dbReference type="AlphaFoldDB" id="A0A0C2X705"/>
<keyword evidence="2" id="KW-1185">Reference proteome</keyword>
<dbReference type="GO" id="GO:0016705">
    <property type="term" value="F:oxidoreductase activity, acting on paired donors, with incorporation or reduction of molecular oxygen"/>
    <property type="evidence" value="ECO:0007669"/>
    <property type="project" value="InterPro"/>
</dbReference>
<gene>
    <name evidence="1" type="ORF">M378DRAFT_589893</name>
</gene>
<dbReference type="Proteomes" id="UP000054549">
    <property type="component" value="Unassembled WGS sequence"/>
</dbReference>
<dbReference type="GO" id="GO:0005506">
    <property type="term" value="F:iron ion binding"/>
    <property type="evidence" value="ECO:0007669"/>
    <property type="project" value="InterPro"/>
</dbReference>
<name>A0A0C2X705_AMAMK</name>
<dbReference type="InParanoid" id="A0A0C2X705"/>
<organism evidence="1 2">
    <name type="scientific">Amanita muscaria (strain Koide BX008)</name>
    <dbReference type="NCBI Taxonomy" id="946122"/>
    <lineage>
        <taxon>Eukaryota</taxon>
        <taxon>Fungi</taxon>
        <taxon>Dikarya</taxon>
        <taxon>Basidiomycota</taxon>
        <taxon>Agaricomycotina</taxon>
        <taxon>Agaricomycetes</taxon>
        <taxon>Agaricomycetidae</taxon>
        <taxon>Agaricales</taxon>
        <taxon>Pluteineae</taxon>
        <taxon>Amanitaceae</taxon>
        <taxon>Amanita</taxon>
    </lineage>
</organism>